<accession>A0A0A1FAN9</accession>
<feature type="domain" description="Peptidase C39-like" evidence="1">
    <location>
        <begin position="31"/>
        <end position="167"/>
    </location>
</feature>
<sequence length="198" mass="22004">MNNVKRISSRVIISIGLFLLAPIGFAESKTINVPLTTQEHSEWCWAGASKAVLNFYKKSPSQCSIVNWAFGINYACGNNNFNWNSQANQPNSMYGGNGSVQDILNAWGVPNTALTNYLSWAHVVSDIGANRPFVMRYGWTNGGGHIMVGRGYETVNGVNYLYIMNPWPGEGMTYGTYNSTVSDYDHQWTHTQRMNISG</sequence>
<reference evidence="3" key="1">
    <citation type="journal article" date="2014" name="Soil Biol. Biochem.">
        <title>Structure and function of bacterial communities in ageing soils: Insights from the Mendocino ecological staircase.</title>
        <authorList>
            <person name="Uroz S."/>
            <person name="Tech J.J."/>
            <person name="Sawaya N.A."/>
            <person name="Frey-Klett P."/>
            <person name="Leveau J.H.J."/>
        </authorList>
    </citation>
    <scope>NUCLEOTIDE SEQUENCE [LARGE SCALE GENOMIC DNA]</scope>
    <source>
        <strain evidence="3">Cal35</strain>
    </source>
</reference>
<evidence type="ECO:0000313" key="2">
    <source>
        <dbReference type="EMBL" id="AIY41783.1"/>
    </source>
</evidence>
<dbReference type="HOGENOM" id="CLU_085378_0_0_4"/>
<dbReference type="Gene3D" id="3.90.70.10">
    <property type="entry name" value="Cysteine proteinases"/>
    <property type="match status" value="1"/>
</dbReference>
<dbReference type="Pfam" id="PF13529">
    <property type="entry name" value="Peptidase_C39_2"/>
    <property type="match status" value="1"/>
</dbReference>
<evidence type="ECO:0000313" key="3">
    <source>
        <dbReference type="Proteomes" id="UP000030302"/>
    </source>
</evidence>
<evidence type="ECO:0000259" key="1">
    <source>
        <dbReference type="Pfam" id="PF13529"/>
    </source>
</evidence>
<name>A0A0A1FAN9_9BURK</name>
<dbReference type="InterPro" id="IPR039564">
    <property type="entry name" value="Peptidase_C39-like"/>
</dbReference>
<dbReference type="Proteomes" id="UP000030302">
    <property type="component" value="Chromosome"/>
</dbReference>
<dbReference type="AlphaFoldDB" id="A0A0A1FAN9"/>
<keyword evidence="3" id="KW-1185">Reference proteome</keyword>
<proteinExistence type="predicted"/>
<gene>
    <name evidence="2" type="ORF">LT85_2625</name>
</gene>
<dbReference type="STRING" id="279058.LT85_2625"/>
<organism evidence="2 3">
    <name type="scientific">Collimonas arenae</name>
    <dbReference type="NCBI Taxonomy" id="279058"/>
    <lineage>
        <taxon>Bacteria</taxon>
        <taxon>Pseudomonadati</taxon>
        <taxon>Pseudomonadota</taxon>
        <taxon>Betaproteobacteria</taxon>
        <taxon>Burkholderiales</taxon>
        <taxon>Oxalobacteraceae</taxon>
        <taxon>Collimonas</taxon>
    </lineage>
</organism>
<dbReference type="RefSeq" id="WP_253273539.1">
    <property type="nucleotide sequence ID" value="NZ_CP009962.1"/>
</dbReference>
<dbReference type="EMBL" id="CP009962">
    <property type="protein sequence ID" value="AIY41783.1"/>
    <property type="molecule type" value="Genomic_DNA"/>
</dbReference>
<dbReference type="KEGG" id="care:LT85_2625"/>
<protein>
    <recommendedName>
        <fullName evidence="1">Peptidase C39-like domain-containing protein</fullName>
    </recommendedName>
</protein>